<dbReference type="RefSeq" id="WP_163992972.1">
    <property type="nucleotide sequence ID" value="NZ_WUEY01000025.1"/>
</dbReference>
<sequence length="102" mass="11661">MSTFECDQGIGAIFLSTLLSQVVIVASEYRMDRTKLNITFDRDPDWLSKRTLQTAYLAIAQSDKLRPIFIHLQGRPGSKELFELAAEAMADYSRYRASQRAR</sequence>
<organism evidence="1 2">
    <name type="scientific">Rhizobium lusitanum</name>
    <dbReference type="NCBI Taxonomy" id="293958"/>
    <lineage>
        <taxon>Bacteria</taxon>
        <taxon>Pseudomonadati</taxon>
        <taxon>Pseudomonadota</taxon>
        <taxon>Alphaproteobacteria</taxon>
        <taxon>Hyphomicrobiales</taxon>
        <taxon>Rhizobiaceae</taxon>
        <taxon>Rhizobium/Agrobacterium group</taxon>
        <taxon>Rhizobium</taxon>
    </lineage>
</organism>
<dbReference type="AlphaFoldDB" id="A0A6L9UHI1"/>
<evidence type="ECO:0000313" key="2">
    <source>
        <dbReference type="Proteomes" id="UP000483035"/>
    </source>
</evidence>
<dbReference type="EMBL" id="WUEY01000025">
    <property type="protein sequence ID" value="NEI74068.1"/>
    <property type="molecule type" value="Genomic_DNA"/>
</dbReference>
<protein>
    <submittedName>
        <fullName evidence="1">Uncharacterized protein</fullName>
    </submittedName>
</protein>
<dbReference type="Proteomes" id="UP000483035">
    <property type="component" value="Unassembled WGS sequence"/>
</dbReference>
<gene>
    <name evidence="1" type="ORF">GR212_31400</name>
</gene>
<evidence type="ECO:0000313" key="1">
    <source>
        <dbReference type="EMBL" id="NEI74068.1"/>
    </source>
</evidence>
<comment type="caution">
    <text evidence="1">The sequence shown here is derived from an EMBL/GenBank/DDBJ whole genome shotgun (WGS) entry which is preliminary data.</text>
</comment>
<accession>A0A6L9UHI1</accession>
<name>A0A6L9UHI1_9HYPH</name>
<proteinExistence type="predicted"/>
<reference evidence="1 2" key="1">
    <citation type="submission" date="2019-12" db="EMBL/GenBank/DDBJ databases">
        <title>Rhizobium genotypes associated with high levels of biological nitrogen fixation by grain legumes in a temperate-maritime cropping system.</title>
        <authorList>
            <person name="Maluk M."/>
            <person name="Francesc Ferrando Molina F."/>
            <person name="Lopez Del Egido L."/>
            <person name="Lafos M."/>
            <person name="Langarica-Fuentes A."/>
            <person name="Gebre Yohannes G."/>
            <person name="Young M.W."/>
            <person name="Martin P."/>
            <person name="Gantlett R."/>
            <person name="Kenicer G."/>
            <person name="Hawes C."/>
            <person name="Begg G.S."/>
            <person name="Quilliam R.S."/>
            <person name="Squire G.R."/>
            <person name="Poole P.S."/>
            <person name="Young P.W."/>
            <person name="Iannetta P.M."/>
            <person name="James E.K."/>
        </authorList>
    </citation>
    <scope>NUCLEOTIDE SEQUENCE [LARGE SCALE GENOMIC DNA]</scope>
    <source>
        <strain evidence="1 2">JHI1118</strain>
    </source>
</reference>